<feature type="domain" description="Reverse transcriptase zinc-binding" evidence="1">
    <location>
        <begin position="45"/>
        <end position="112"/>
    </location>
</feature>
<accession>A0A2U1P7I2</accession>
<dbReference type="Proteomes" id="UP000245207">
    <property type="component" value="Unassembled WGS sequence"/>
</dbReference>
<evidence type="ECO:0000313" key="3">
    <source>
        <dbReference type="Proteomes" id="UP000245207"/>
    </source>
</evidence>
<evidence type="ECO:0000259" key="1">
    <source>
        <dbReference type="Pfam" id="PF13966"/>
    </source>
</evidence>
<dbReference type="AlphaFoldDB" id="A0A2U1P7I2"/>
<sequence length="292" mass="33476">MEALNSLLASVSLSNSCDRWFCDLAGDGEFRVKEVRNFIDDLTLPSQSEPTRWVRFIPIKVNIFAWRARLDCLPTRVNLARRGVHVDSSSCPLCNSNEEDVHHLFFCCDFARLILRRICTWWDLGVHDWSSFQEWSAVAPLATSVTQGVYNLVDIGDVPSPLETCPLRPGDVCVQPTPNVVKATPVMQPAMQRVTLLHQRQLVAPPGLPTKIYWENEDEGWVVGSCNTTQYIDEEKRRMLPRAEDIRQYRDYGYLHLIERFLGIIWKVCSHDVCFVLKLKSPTLCEGSNYLF</sequence>
<name>A0A2U1P7I2_ARTAN</name>
<dbReference type="EMBL" id="PKPP01001564">
    <property type="protein sequence ID" value="PWA81657.1"/>
    <property type="molecule type" value="Genomic_DNA"/>
</dbReference>
<evidence type="ECO:0000313" key="2">
    <source>
        <dbReference type="EMBL" id="PWA81657.1"/>
    </source>
</evidence>
<proteinExistence type="predicted"/>
<dbReference type="InterPro" id="IPR026960">
    <property type="entry name" value="RVT-Znf"/>
</dbReference>
<reference evidence="2 3" key="1">
    <citation type="journal article" date="2018" name="Mol. Plant">
        <title>The genome of Artemisia annua provides insight into the evolution of Asteraceae family and artemisinin biosynthesis.</title>
        <authorList>
            <person name="Shen Q."/>
            <person name="Zhang L."/>
            <person name="Liao Z."/>
            <person name="Wang S."/>
            <person name="Yan T."/>
            <person name="Shi P."/>
            <person name="Liu M."/>
            <person name="Fu X."/>
            <person name="Pan Q."/>
            <person name="Wang Y."/>
            <person name="Lv Z."/>
            <person name="Lu X."/>
            <person name="Zhang F."/>
            <person name="Jiang W."/>
            <person name="Ma Y."/>
            <person name="Chen M."/>
            <person name="Hao X."/>
            <person name="Li L."/>
            <person name="Tang Y."/>
            <person name="Lv G."/>
            <person name="Zhou Y."/>
            <person name="Sun X."/>
            <person name="Brodelius P.E."/>
            <person name="Rose J.K.C."/>
            <person name="Tang K."/>
        </authorList>
    </citation>
    <scope>NUCLEOTIDE SEQUENCE [LARGE SCALE GENOMIC DNA]</scope>
    <source>
        <strain evidence="3">cv. Huhao1</strain>
        <tissue evidence="2">Leaf</tissue>
    </source>
</reference>
<comment type="caution">
    <text evidence="2">The sequence shown here is derived from an EMBL/GenBank/DDBJ whole genome shotgun (WGS) entry which is preliminary data.</text>
</comment>
<protein>
    <recommendedName>
        <fullName evidence="1">Reverse transcriptase zinc-binding domain-containing protein</fullName>
    </recommendedName>
</protein>
<dbReference type="Pfam" id="PF13966">
    <property type="entry name" value="zf-RVT"/>
    <property type="match status" value="1"/>
</dbReference>
<keyword evidence="3" id="KW-1185">Reference proteome</keyword>
<organism evidence="2 3">
    <name type="scientific">Artemisia annua</name>
    <name type="common">Sweet wormwood</name>
    <dbReference type="NCBI Taxonomy" id="35608"/>
    <lineage>
        <taxon>Eukaryota</taxon>
        <taxon>Viridiplantae</taxon>
        <taxon>Streptophyta</taxon>
        <taxon>Embryophyta</taxon>
        <taxon>Tracheophyta</taxon>
        <taxon>Spermatophyta</taxon>
        <taxon>Magnoliopsida</taxon>
        <taxon>eudicotyledons</taxon>
        <taxon>Gunneridae</taxon>
        <taxon>Pentapetalae</taxon>
        <taxon>asterids</taxon>
        <taxon>campanulids</taxon>
        <taxon>Asterales</taxon>
        <taxon>Asteraceae</taxon>
        <taxon>Asteroideae</taxon>
        <taxon>Anthemideae</taxon>
        <taxon>Artemisiinae</taxon>
        <taxon>Artemisia</taxon>
    </lineage>
</organism>
<gene>
    <name evidence="2" type="ORF">CTI12_AA183240</name>
</gene>